<dbReference type="GO" id="GO:0000455">
    <property type="term" value="P:enzyme-directed rRNA pseudouridine synthesis"/>
    <property type="evidence" value="ECO:0007669"/>
    <property type="project" value="UniProtKB-ARBA"/>
</dbReference>
<comment type="function">
    <text evidence="5">Responsible for synthesis of pseudouridine from uracil.</text>
</comment>
<protein>
    <recommendedName>
        <fullName evidence="5">Pseudouridine synthase</fullName>
        <ecNumber evidence="5">5.4.99.-</ecNumber>
    </recommendedName>
</protein>
<evidence type="ECO:0000256" key="1">
    <source>
        <dbReference type="ARBA" id="ARBA00010876"/>
    </source>
</evidence>
<evidence type="ECO:0000256" key="4">
    <source>
        <dbReference type="PROSITE-ProRule" id="PRU00182"/>
    </source>
</evidence>
<dbReference type="InterPro" id="IPR050188">
    <property type="entry name" value="RluA_PseudoU_synthase"/>
</dbReference>
<feature type="domain" description="RNA-binding S4" evidence="6">
    <location>
        <begin position="16"/>
        <end position="75"/>
    </location>
</feature>
<dbReference type="SUPFAM" id="SSF55120">
    <property type="entry name" value="Pseudouridine synthase"/>
    <property type="match status" value="1"/>
</dbReference>
<dbReference type="InterPro" id="IPR020103">
    <property type="entry name" value="PsdUridine_synth_cat_dom_sf"/>
</dbReference>
<dbReference type="SUPFAM" id="SSF55174">
    <property type="entry name" value="Alpha-L RNA-binding motif"/>
    <property type="match status" value="1"/>
</dbReference>
<comment type="caution">
    <text evidence="7">The sequence shown here is derived from an EMBL/GenBank/DDBJ whole genome shotgun (WGS) entry which is preliminary data.</text>
</comment>
<dbReference type="CDD" id="cd00165">
    <property type="entry name" value="S4"/>
    <property type="match status" value="1"/>
</dbReference>
<evidence type="ECO:0000256" key="3">
    <source>
        <dbReference type="PIRSR" id="PIRSR606225-1"/>
    </source>
</evidence>
<reference evidence="7" key="1">
    <citation type="journal article" date="2020" name="mSystems">
        <title>Genome- and Community-Level Interaction Insights into Carbon Utilization and Element Cycling Functions of Hydrothermarchaeota in Hydrothermal Sediment.</title>
        <authorList>
            <person name="Zhou Z."/>
            <person name="Liu Y."/>
            <person name="Xu W."/>
            <person name="Pan J."/>
            <person name="Luo Z.H."/>
            <person name="Li M."/>
        </authorList>
    </citation>
    <scope>NUCLEOTIDE SEQUENCE [LARGE SCALE GENOMIC DNA]</scope>
    <source>
        <strain evidence="7">HyVt-577</strain>
    </source>
</reference>
<keyword evidence="4" id="KW-0694">RNA-binding</keyword>
<comment type="similarity">
    <text evidence="1 5">Belongs to the pseudouridine synthase RluA family.</text>
</comment>
<organism evidence="7">
    <name type="scientific">Caldithrix abyssi</name>
    <dbReference type="NCBI Taxonomy" id="187145"/>
    <lineage>
        <taxon>Bacteria</taxon>
        <taxon>Pseudomonadati</taxon>
        <taxon>Calditrichota</taxon>
        <taxon>Calditrichia</taxon>
        <taxon>Calditrichales</taxon>
        <taxon>Calditrichaceae</taxon>
        <taxon>Caldithrix</taxon>
    </lineage>
</organism>
<gene>
    <name evidence="7" type="ORF">ENK44_07095</name>
</gene>
<dbReference type="PANTHER" id="PTHR21600">
    <property type="entry name" value="MITOCHONDRIAL RNA PSEUDOURIDINE SYNTHASE"/>
    <property type="match status" value="1"/>
</dbReference>
<dbReference type="EMBL" id="DRQG01000066">
    <property type="protein sequence ID" value="HGY55447.1"/>
    <property type="molecule type" value="Genomic_DNA"/>
</dbReference>
<feature type="active site" evidence="3">
    <location>
        <position position="138"/>
    </location>
</feature>
<evidence type="ECO:0000259" key="6">
    <source>
        <dbReference type="SMART" id="SM00363"/>
    </source>
</evidence>
<dbReference type="InterPro" id="IPR036986">
    <property type="entry name" value="S4_RNA-bd_sf"/>
</dbReference>
<dbReference type="Pfam" id="PF00849">
    <property type="entry name" value="PseudoU_synth_2"/>
    <property type="match status" value="1"/>
</dbReference>
<dbReference type="GO" id="GO:0003723">
    <property type="term" value="F:RNA binding"/>
    <property type="evidence" value="ECO:0007669"/>
    <property type="project" value="UniProtKB-KW"/>
</dbReference>
<comment type="catalytic activity">
    <reaction evidence="5">
        <text>a uridine in RNA = a pseudouridine in RNA</text>
        <dbReference type="Rhea" id="RHEA:48348"/>
        <dbReference type="Rhea" id="RHEA-COMP:12068"/>
        <dbReference type="Rhea" id="RHEA-COMP:12069"/>
        <dbReference type="ChEBI" id="CHEBI:65314"/>
        <dbReference type="ChEBI" id="CHEBI:65315"/>
    </reaction>
</comment>
<dbReference type="AlphaFoldDB" id="A0A7V4UDB6"/>
<dbReference type="Gene3D" id="3.10.290.10">
    <property type="entry name" value="RNA-binding S4 domain"/>
    <property type="match status" value="1"/>
</dbReference>
<dbReference type="CDD" id="cd02869">
    <property type="entry name" value="PseudoU_synth_RluA_like"/>
    <property type="match status" value="1"/>
</dbReference>
<accession>A0A7V4UDB6</accession>
<dbReference type="InterPro" id="IPR006145">
    <property type="entry name" value="PsdUridine_synth_RsuA/RluA"/>
</dbReference>
<name>A0A7V4UDB6_CALAY</name>
<dbReference type="Proteomes" id="UP000885779">
    <property type="component" value="Unassembled WGS sequence"/>
</dbReference>
<dbReference type="PANTHER" id="PTHR21600:SF44">
    <property type="entry name" value="RIBOSOMAL LARGE SUBUNIT PSEUDOURIDINE SYNTHASE D"/>
    <property type="match status" value="1"/>
</dbReference>
<dbReference type="InterPro" id="IPR006225">
    <property type="entry name" value="PsdUridine_synth_RluC/D"/>
</dbReference>
<sequence length="323" mass="36980">MDKRETIRVEEADAGSRIDQFLTAKYPQYSRSYFSKLLKNRFITVNDEPVKSGYKLKSDDEITVAFHRETIHLRPAAISLDIVYEDEHLLVINKAAGMTVHPGKGTEEDTLVHALLHHVHTLAEDGQKERPGIVHRLDKYTSGLLVVAKSETALVKLRAQFETREIHRTYQALVWGKPAEEQGVIQTCIARSKKDPTKMTVTTAGKEAVTRYRLIRDFEYASLLEIELDTGRTHQIRVHMNYIHHPVIGDPDYNGRESQLKRLPPNLHKRGRHLLKILPHQALHAKKLSFIHPLSEKRMEFDSALPEPMAEAMKKLPDLFLLG</sequence>
<dbReference type="SMART" id="SM00363">
    <property type="entry name" value="S4"/>
    <property type="match status" value="1"/>
</dbReference>
<dbReference type="Gene3D" id="3.30.2350.10">
    <property type="entry name" value="Pseudouridine synthase"/>
    <property type="match status" value="1"/>
</dbReference>
<dbReference type="PROSITE" id="PS01129">
    <property type="entry name" value="PSI_RLU"/>
    <property type="match status" value="1"/>
</dbReference>
<dbReference type="NCBIfam" id="TIGR00005">
    <property type="entry name" value="rluA_subfam"/>
    <property type="match status" value="1"/>
</dbReference>
<dbReference type="InterPro" id="IPR006224">
    <property type="entry name" value="PsdUridine_synth_RluA-like_CS"/>
</dbReference>
<proteinExistence type="inferred from homology"/>
<dbReference type="InterPro" id="IPR002942">
    <property type="entry name" value="S4_RNA-bd"/>
</dbReference>
<keyword evidence="2 5" id="KW-0413">Isomerase</keyword>
<dbReference type="GO" id="GO:0120159">
    <property type="term" value="F:rRNA pseudouridine synthase activity"/>
    <property type="evidence" value="ECO:0007669"/>
    <property type="project" value="UniProtKB-ARBA"/>
</dbReference>
<evidence type="ECO:0000256" key="2">
    <source>
        <dbReference type="ARBA" id="ARBA00023235"/>
    </source>
</evidence>
<evidence type="ECO:0000256" key="5">
    <source>
        <dbReference type="RuleBase" id="RU362028"/>
    </source>
</evidence>
<evidence type="ECO:0000313" key="7">
    <source>
        <dbReference type="EMBL" id="HGY55447.1"/>
    </source>
</evidence>
<dbReference type="PROSITE" id="PS50889">
    <property type="entry name" value="S4"/>
    <property type="match status" value="1"/>
</dbReference>
<dbReference type="Pfam" id="PF01479">
    <property type="entry name" value="S4"/>
    <property type="match status" value="1"/>
</dbReference>
<dbReference type="EC" id="5.4.99.-" evidence="5"/>